<dbReference type="InterPro" id="IPR050213">
    <property type="entry name" value="GST_superfamily"/>
</dbReference>
<dbReference type="PANTHER" id="PTHR11571:SF230">
    <property type="entry name" value="GLUTATHIONE TRANSFERASE"/>
    <property type="match status" value="1"/>
</dbReference>
<feature type="domain" description="GST N-terminal" evidence="1">
    <location>
        <begin position="1"/>
        <end position="33"/>
    </location>
</feature>
<gene>
    <name evidence="3" type="ORF">BSL78_25732</name>
</gene>
<sequence>MFMQLPLIEIDGMCLVESHAQENYLGWKYDMLGTTKEERGQWIVFQPEEKWSSFAKEATEKARKRYLPPYEKTLAENGTGFLVGDSVTIADCALFNILSYLDEMPCYENVLNDYPHCKAFVGKFSELPGVKKYLASPRRFPPPDVAYGKEALAVLF</sequence>
<dbReference type="PROSITE" id="PS50404">
    <property type="entry name" value="GST_NTER"/>
    <property type="match status" value="1"/>
</dbReference>
<dbReference type="PROSITE" id="PS50405">
    <property type="entry name" value="GST_CTER"/>
    <property type="match status" value="1"/>
</dbReference>
<organism evidence="3 4">
    <name type="scientific">Stichopus japonicus</name>
    <name type="common">Sea cucumber</name>
    <dbReference type="NCBI Taxonomy" id="307972"/>
    <lineage>
        <taxon>Eukaryota</taxon>
        <taxon>Metazoa</taxon>
        <taxon>Echinodermata</taxon>
        <taxon>Eleutherozoa</taxon>
        <taxon>Echinozoa</taxon>
        <taxon>Holothuroidea</taxon>
        <taxon>Aspidochirotacea</taxon>
        <taxon>Aspidochirotida</taxon>
        <taxon>Stichopodidae</taxon>
        <taxon>Apostichopus</taxon>
    </lineage>
</organism>
<evidence type="ECO:0000259" key="2">
    <source>
        <dbReference type="PROSITE" id="PS50405"/>
    </source>
</evidence>
<evidence type="ECO:0000313" key="4">
    <source>
        <dbReference type="Proteomes" id="UP000230750"/>
    </source>
</evidence>
<keyword evidence="4" id="KW-1185">Reference proteome</keyword>
<dbReference type="Gene3D" id="1.20.1050.10">
    <property type="match status" value="1"/>
</dbReference>
<dbReference type="InterPro" id="IPR036282">
    <property type="entry name" value="Glutathione-S-Trfase_C_sf"/>
</dbReference>
<comment type="caution">
    <text evidence="3">The sequence shown here is derived from an EMBL/GenBank/DDBJ whole genome shotgun (WGS) entry which is preliminary data.</text>
</comment>
<dbReference type="SUPFAM" id="SSF47616">
    <property type="entry name" value="GST C-terminal domain-like"/>
    <property type="match status" value="1"/>
</dbReference>
<dbReference type="AlphaFoldDB" id="A0A2G8JNX3"/>
<feature type="domain" description="GST C-terminal" evidence="2">
    <location>
        <begin position="14"/>
        <end position="145"/>
    </location>
</feature>
<proteinExistence type="predicted"/>
<dbReference type="OrthoDB" id="414243at2759"/>
<reference evidence="3 4" key="1">
    <citation type="journal article" date="2017" name="PLoS Biol.">
        <title>The sea cucumber genome provides insights into morphological evolution and visceral regeneration.</title>
        <authorList>
            <person name="Zhang X."/>
            <person name="Sun L."/>
            <person name="Yuan J."/>
            <person name="Sun Y."/>
            <person name="Gao Y."/>
            <person name="Zhang L."/>
            <person name="Li S."/>
            <person name="Dai H."/>
            <person name="Hamel J.F."/>
            <person name="Liu C."/>
            <person name="Yu Y."/>
            <person name="Liu S."/>
            <person name="Lin W."/>
            <person name="Guo K."/>
            <person name="Jin S."/>
            <person name="Xu P."/>
            <person name="Storey K.B."/>
            <person name="Huan P."/>
            <person name="Zhang T."/>
            <person name="Zhou Y."/>
            <person name="Zhang J."/>
            <person name="Lin C."/>
            <person name="Li X."/>
            <person name="Xing L."/>
            <person name="Huo D."/>
            <person name="Sun M."/>
            <person name="Wang L."/>
            <person name="Mercier A."/>
            <person name="Li F."/>
            <person name="Yang H."/>
            <person name="Xiang J."/>
        </authorList>
    </citation>
    <scope>NUCLEOTIDE SEQUENCE [LARGE SCALE GENOMIC DNA]</scope>
    <source>
        <strain evidence="3">Shaxun</strain>
        <tissue evidence="3">Muscle</tissue>
    </source>
</reference>
<dbReference type="Pfam" id="PF14497">
    <property type="entry name" value="GST_C_3"/>
    <property type="match status" value="1"/>
</dbReference>
<dbReference type="InterPro" id="IPR004046">
    <property type="entry name" value="GST_C"/>
</dbReference>
<accession>A0A2G8JNX3</accession>
<dbReference type="InterPro" id="IPR010987">
    <property type="entry name" value="Glutathione-S-Trfase_C-like"/>
</dbReference>
<dbReference type="Proteomes" id="UP000230750">
    <property type="component" value="Unassembled WGS sequence"/>
</dbReference>
<dbReference type="EMBL" id="MRZV01001505">
    <property type="protein sequence ID" value="PIK37437.1"/>
    <property type="molecule type" value="Genomic_DNA"/>
</dbReference>
<name>A0A2G8JNX3_STIJA</name>
<dbReference type="InterPro" id="IPR004045">
    <property type="entry name" value="Glutathione_S-Trfase_N"/>
</dbReference>
<protein>
    <submittedName>
        <fullName evidence="3">Putative glutathione S-transferase alpha-4 isoform X1</fullName>
    </submittedName>
</protein>
<dbReference type="STRING" id="307972.A0A2G8JNX3"/>
<dbReference type="PANTHER" id="PTHR11571">
    <property type="entry name" value="GLUTATHIONE S-TRANSFERASE"/>
    <property type="match status" value="1"/>
</dbReference>
<dbReference type="GO" id="GO:0004364">
    <property type="term" value="F:glutathione transferase activity"/>
    <property type="evidence" value="ECO:0007669"/>
    <property type="project" value="TreeGrafter"/>
</dbReference>
<evidence type="ECO:0000259" key="1">
    <source>
        <dbReference type="PROSITE" id="PS50404"/>
    </source>
</evidence>
<dbReference type="Gene3D" id="3.40.30.10">
    <property type="entry name" value="Glutaredoxin"/>
    <property type="match status" value="2"/>
</dbReference>
<dbReference type="GO" id="GO:0006749">
    <property type="term" value="P:glutathione metabolic process"/>
    <property type="evidence" value="ECO:0007669"/>
    <property type="project" value="TreeGrafter"/>
</dbReference>
<keyword evidence="3" id="KW-0808">Transferase</keyword>
<evidence type="ECO:0000313" key="3">
    <source>
        <dbReference type="EMBL" id="PIK37437.1"/>
    </source>
</evidence>